<keyword evidence="2" id="KW-1003">Cell membrane</keyword>
<dbReference type="PANTHER" id="PTHR42781:SF4">
    <property type="entry name" value="SPERMIDINE_PUTRESCINE IMPORT ATP-BINDING PROTEIN POTA"/>
    <property type="match status" value="1"/>
</dbReference>
<dbReference type="Pfam" id="PF08402">
    <property type="entry name" value="TOBE_2"/>
    <property type="match status" value="1"/>
</dbReference>
<keyword evidence="1" id="KW-0813">Transport</keyword>
<dbReference type="OrthoDB" id="5298774at2"/>
<dbReference type="SUPFAM" id="SSF52540">
    <property type="entry name" value="P-loop containing nucleoside triphosphate hydrolases"/>
    <property type="match status" value="1"/>
</dbReference>
<dbReference type="FunFam" id="3.40.50.300:FF:000133">
    <property type="entry name" value="Spermidine/putrescine import ATP-binding protein PotA"/>
    <property type="match status" value="1"/>
</dbReference>
<evidence type="ECO:0000256" key="5">
    <source>
        <dbReference type="ARBA" id="ARBA00022840"/>
    </source>
</evidence>
<dbReference type="EMBL" id="AEJF01000131">
    <property type="protein sequence ID" value="KLU24241.1"/>
    <property type="molecule type" value="Genomic_DNA"/>
</dbReference>
<dbReference type="SUPFAM" id="SSF50331">
    <property type="entry name" value="MOP-like"/>
    <property type="match status" value="1"/>
</dbReference>
<comment type="caution">
    <text evidence="7">The sequence shown here is derived from an EMBL/GenBank/DDBJ whole genome shotgun (WGS) entry which is preliminary data.</text>
</comment>
<keyword evidence="3" id="KW-0472">Membrane</keyword>
<dbReference type="PROSITE" id="PS00211">
    <property type="entry name" value="ABC_TRANSPORTER_1"/>
    <property type="match status" value="1"/>
</dbReference>
<dbReference type="InterPro" id="IPR003593">
    <property type="entry name" value="AAA+_ATPase"/>
</dbReference>
<evidence type="ECO:0000259" key="6">
    <source>
        <dbReference type="PROSITE" id="PS50893"/>
    </source>
</evidence>
<dbReference type="Proteomes" id="UP000035963">
    <property type="component" value="Unassembled WGS sequence"/>
</dbReference>
<dbReference type="PATRIC" id="fig|908627.4.peg.4764"/>
<dbReference type="Gene3D" id="3.40.50.300">
    <property type="entry name" value="P-loop containing nucleotide triphosphate hydrolases"/>
    <property type="match status" value="1"/>
</dbReference>
<dbReference type="GO" id="GO:0022857">
    <property type="term" value="F:transmembrane transporter activity"/>
    <property type="evidence" value="ECO:0007669"/>
    <property type="project" value="InterPro"/>
</dbReference>
<dbReference type="GO" id="GO:0015847">
    <property type="term" value="P:putrescine transport"/>
    <property type="evidence" value="ECO:0007669"/>
    <property type="project" value="UniProtKB-ARBA"/>
</dbReference>
<gene>
    <name evidence="7" type="ORF">EOS_21295</name>
</gene>
<evidence type="ECO:0000256" key="2">
    <source>
        <dbReference type="ARBA" id="ARBA00022475"/>
    </source>
</evidence>
<name>A0A0J1CVB4_9BURK</name>
<protein>
    <submittedName>
        <fullName evidence="7">Spermidine/putrescine ABC transporter ATPase</fullName>
    </submittedName>
</protein>
<keyword evidence="5" id="KW-0067">ATP-binding</keyword>
<evidence type="ECO:0000256" key="1">
    <source>
        <dbReference type="ARBA" id="ARBA00022448"/>
    </source>
</evidence>
<dbReference type="PANTHER" id="PTHR42781">
    <property type="entry name" value="SPERMIDINE/PUTRESCINE IMPORT ATP-BINDING PROTEIN POTA"/>
    <property type="match status" value="1"/>
</dbReference>
<dbReference type="GO" id="GO:0005524">
    <property type="term" value="F:ATP binding"/>
    <property type="evidence" value="ECO:0007669"/>
    <property type="project" value="UniProtKB-KW"/>
</dbReference>
<evidence type="ECO:0000256" key="3">
    <source>
        <dbReference type="ARBA" id="ARBA00022519"/>
    </source>
</evidence>
<dbReference type="InterPro" id="IPR003439">
    <property type="entry name" value="ABC_transporter-like_ATP-bd"/>
</dbReference>
<dbReference type="RefSeq" id="WP_047848674.1">
    <property type="nucleotide sequence ID" value="NZ_AEJF01000131.1"/>
</dbReference>
<dbReference type="AlphaFoldDB" id="A0A0J1CVB4"/>
<evidence type="ECO:0000256" key="4">
    <source>
        <dbReference type="ARBA" id="ARBA00022741"/>
    </source>
</evidence>
<accession>A0A0J1CVB4</accession>
<dbReference type="InterPro" id="IPR013611">
    <property type="entry name" value="Transp-assoc_OB_typ2"/>
</dbReference>
<dbReference type="GO" id="GO:0016887">
    <property type="term" value="F:ATP hydrolysis activity"/>
    <property type="evidence" value="ECO:0007669"/>
    <property type="project" value="InterPro"/>
</dbReference>
<organism evidence="7 8">
    <name type="scientific">Caballeronia mineralivorans PML1(12)</name>
    <dbReference type="NCBI Taxonomy" id="908627"/>
    <lineage>
        <taxon>Bacteria</taxon>
        <taxon>Pseudomonadati</taxon>
        <taxon>Pseudomonadota</taxon>
        <taxon>Betaproteobacteria</taxon>
        <taxon>Burkholderiales</taxon>
        <taxon>Burkholderiaceae</taxon>
        <taxon>Caballeronia</taxon>
    </lineage>
</organism>
<keyword evidence="4" id="KW-0547">Nucleotide-binding</keyword>
<keyword evidence="8" id="KW-1185">Reference proteome</keyword>
<dbReference type="InterPro" id="IPR017871">
    <property type="entry name" value="ABC_transporter-like_CS"/>
</dbReference>
<dbReference type="SMART" id="SM00382">
    <property type="entry name" value="AAA"/>
    <property type="match status" value="1"/>
</dbReference>
<dbReference type="InterPro" id="IPR008995">
    <property type="entry name" value="Mo/tungstate-bd_C_term_dom"/>
</dbReference>
<feature type="domain" description="ABC transporter" evidence="6">
    <location>
        <begin position="4"/>
        <end position="234"/>
    </location>
</feature>
<dbReference type="InterPro" id="IPR027417">
    <property type="entry name" value="P-loop_NTPase"/>
</dbReference>
<reference evidence="7 8" key="1">
    <citation type="journal article" date="2015" name="Genome Announc.">
        <title>Draft Genome Sequence of Burkholderia sp. Strain PML1(12), an Ectomycorrhizosphere-Inhabiting Bacterium with Effective Mineral-Weathering Ability.</title>
        <authorList>
            <person name="Uroz S."/>
            <person name="Oger P."/>
        </authorList>
    </citation>
    <scope>NUCLEOTIDE SEQUENCE [LARGE SCALE GENOMIC DNA]</scope>
    <source>
        <strain evidence="8">PML1(12)</strain>
    </source>
</reference>
<evidence type="ECO:0000313" key="7">
    <source>
        <dbReference type="EMBL" id="KLU24241.1"/>
    </source>
</evidence>
<evidence type="ECO:0000313" key="8">
    <source>
        <dbReference type="Proteomes" id="UP000035963"/>
    </source>
</evidence>
<proteinExistence type="predicted"/>
<dbReference type="GO" id="GO:0043190">
    <property type="term" value="C:ATP-binding cassette (ABC) transporter complex"/>
    <property type="evidence" value="ECO:0007669"/>
    <property type="project" value="InterPro"/>
</dbReference>
<keyword evidence="3" id="KW-0997">Cell inner membrane</keyword>
<dbReference type="Gene3D" id="2.40.50.100">
    <property type="match status" value="1"/>
</dbReference>
<dbReference type="Pfam" id="PF00005">
    <property type="entry name" value="ABC_tran"/>
    <property type="match status" value="1"/>
</dbReference>
<sequence>MSFLTLKGISKRYGDFTAIEQIDLDVERGEFLSLLGPSGCGKTTTLQMVAGFVTPTTGTILLDGRDITYERPEKRGMGVVFQSYALFPHMTVDGNVGFGLEMRNMKRAARAERVAEALDLVRLSGLGGRYPKELSGGQRQRVAIARALAMRPELLLLDEPMSNLDAKLREEMHIELRAIQKRLGITTILVTHDQVEAMTMSDRIAVMHRGTIAQLSTPFEAYERPTTLFASAFLGKTNLLPGEVLRRNGRCAEVDVAGTTLKVPHEGRHVQGQVNVYIRPEKVHLATIDTAAIRTTGRITTRVFTGNQWLLLIDTGLGQLSVAQPNDGAPPPDEGAQVGVAWSDDDLRVLQKEGLDGHA</sequence>
<dbReference type="PROSITE" id="PS50893">
    <property type="entry name" value="ABC_TRANSPORTER_2"/>
    <property type="match status" value="1"/>
</dbReference>
<dbReference type="InterPro" id="IPR050093">
    <property type="entry name" value="ABC_SmlMolc_Importer"/>
</dbReference>